<proteinExistence type="predicted"/>
<keyword evidence="1" id="KW-0472">Membrane</keyword>
<dbReference type="AlphaFoldDB" id="A0A0V8RW67"/>
<evidence type="ECO:0000313" key="2">
    <source>
        <dbReference type="EMBL" id="KSW12293.1"/>
    </source>
</evidence>
<feature type="transmembrane region" description="Helical" evidence="1">
    <location>
        <begin position="71"/>
        <end position="94"/>
    </location>
</feature>
<accession>A0A0V8RW67</accession>
<gene>
    <name evidence="2" type="ORF">CF15_05980</name>
</gene>
<keyword evidence="1" id="KW-0812">Transmembrane</keyword>
<organism evidence="2 3">
    <name type="scientific">Pyrodictium occultum</name>
    <dbReference type="NCBI Taxonomy" id="2309"/>
    <lineage>
        <taxon>Archaea</taxon>
        <taxon>Thermoproteota</taxon>
        <taxon>Thermoprotei</taxon>
        <taxon>Desulfurococcales</taxon>
        <taxon>Pyrodictiaceae</taxon>
        <taxon>Pyrodictium</taxon>
    </lineage>
</organism>
<evidence type="ECO:0000313" key="3">
    <source>
        <dbReference type="Proteomes" id="UP000053352"/>
    </source>
</evidence>
<dbReference type="RefSeq" id="WP_058370974.1">
    <property type="nucleotide sequence ID" value="NZ_LNTB01000001.1"/>
</dbReference>
<dbReference type="Proteomes" id="UP000053352">
    <property type="component" value="Unassembled WGS sequence"/>
</dbReference>
<feature type="transmembrane region" description="Helical" evidence="1">
    <location>
        <begin position="106"/>
        <end position="128"/>
    </location>
</feature>
<comment type="caution">
    <text evidence="2">The sequence shown here is derived from an EMBL/GenBank/DDBJ whole genome shotgun (WGS) entry which is preliminary data.</text>
</comment>
<reference evidence="2 3" key="1">
    <citation type="submission" date="2015-11" db="EMBL/GenBank/DDBJ databases">
        <title>Genome sequence of Pyrodictium occultum PL-19, a marine hyperthermophilic archaeon isolated from Volcano, Italy.</title>
        <authorList>
            <person name="Utturkar S."/>
            <person name="Huber H."/>
            <person name="Leptihn S."/>
            <person name="Brown S."/>
            <person name="Stetter K.O."/>
            <person name="Podar M."/>
        </authorList>
    </citation>
    <scope>NUCLEOTIDE SEQUENCE [LARGE SCALE GENOMIC DNA]</scope>
    <source>
        <strain evidence="2 3">PL-19</strain>
    </source>
</reference>
<name>A0A0V8RW67_PYROC</name>
<dbReference type="OrthoDB" id="385430at2157"/>
<sequence>MQPLVAGYLSLAFWAAAYMTMHELLHYAAARLLGYSARFSIDTDGMLPSPSVFIEDEIQGVRRMAVLYAPYIFNMAAIVAPAPLPLRLIALLTLPNAVLEERRSRSSAMLATSITAATALLAATYFAGLYS</sequence>
<keyword evidence="1" id="KW-1133">Transmembrane helix</keyword>
<evidence type="ECO:0008006" key="4">
    <source>
        <dbReference type="Google" id="ProtNLM"/>
    </source>
</evidence>
<evidence type="ECO:0000256" key="1">
    <source>
        <dbReference type="SAM" id="Phobius"/>
    </source>
</evidence>
<keyword evidence="3" id="KW-1185">Reference proteome</keyword>
<protein>
    <recommendedName>
        <fullName evidence="4">Peptidase M50 domain-containing protein</fullName>
    </recommendedName>
</protein>
<dbReference type="EMBL" id="LNTB01000001">
    <property type="protein sequence ID" value="KSW12293.1"/>
    <property type="molecule type" value="Genomic_DNA"/>
</dbReference>